<feature type="domain" description="Reverse transcriptase" evidence="10">
    <location>
        <begin position="1"/>
        <end position="102"/>
    </location>
</feature>
<dbReference type="InterPro" id="IPR043502">
    <property type="entry name" value="DNA/RNA_pol_sf"/>
</dbReference>
<reference evidence="11 12" key="1">
    <citation type="submission" date="2022-01" db="EMBL/GenBank/DDBJ databases">
        <title>A chromosomal length assembly of Cordylochernes scorpioides.</title>
        <authorList>
            <person name="Zeh D."/>
            <person name="Zeh J."/>
        </authorList>
    </citation>
    <scope>NUCLEOTIDE SEQUENCE [LARGE SCALE GENOMIC DNA]</scope>
    <source>
        <strain evidence="11">IN4F17</strain>
        <tissue evidence="11">Whole Body</tissue>
    </source>
</reference>
<keyword evidence="4" id="KW-0540">Nuclease</keyword>
<protein>
    <submittedName>
        <fullName evidence="11">K02A2.6-like</fullName>
    </submittedName>
</protein>
<keyword evidence="6" id="KW-0255">Endonuclease</keyword>
<evidence type="ECO:0000256" key="2">
    <source>
        <dbReference type="ARBA" id="ARBA00022679"/>
    </source>
</evidence>
<evidence type="ECO:0000256" key="8">
    <source>
        <dbReference type="ARBA" id="ARBA00022918"/>
    </source>
</evidence>
<gene>
    <name evidence="11" type="ORF">LAZ67_1001729</name>
</gene>
<organism evidence="11 12">
    <name type="scientific">Cordylochernes scorpioides</name>
    <dbReference type="NCBI Taxonomy" id="51811"/>
    <lineage>
        <taxon>Eukaryota</taxon>
        <taxon>Metazoa</taxon>
        <taxon>Ecdysozoa</taxon>
        <taxon>Arthropoda</taxon>
        <taxon>Chelicerata</taxon>
        <taxon>Arachnida</taxon>
        <taxon>Pseudoscorpiones</taxon>
        <taxon>Cheliferoidea</taxon>
        <taxon>Chernetidae</taxon>
        <taxon>Cordylochernes</taxon>
    </lineage>
</organism>
<dbReference type="Gene3D" id="3.30.70.270">
    <property type="match status" value="2"/>
</dbReference>
<dbReference type="InterPro" id="IPR043128">
    <property type="entry name" value="Rev_trsase/Diguanyl_cyclase"/>
</dbReference>
<keyword evidence="3" id="KW-0548">Nucleotidyltransferase</keyword>
<keyword evidence="8" id="KW-0695">RNA-directed DNA polymerase</keyword>
<feature type="region of interest" description="Disordered" evidence="9">
    <location>
        <begin position="286"/>
        <end position="325"/>
    </location>
</feature>
<evidence type="ECO:0000256" key="7">
    <source>
        <dbReference type="ARBA" id="ARBA00022801"/>
    </source>
</evidence>
<evidence type="ECO:0000256" key="3">
    <source>
        <dbReference type="ARBA" id="ARBA00022695"/>
    </source>
</evidence>
<feature type="region of interest" description="Disordered" evidence="9">
    <location>
        <begin position="223"/>
        <end position="262"/>
    </location>
</feature>
<dbReference type="PANTHER" id="PTHR33064:SF37">
    <property type="entry name" value="RIBONUCLEASE H"/>
    <property type="match status" value="1"/>
</dbReference>
<evidence type="ECO:0000256" key="6">
    <source>
        <dbReference type="ARBA" id="ARBA00022759"/>
    </source>
</evidence>
<proteinExistence type="predicted"/>
<keyword evidence="7" id="KW-0378">Hydrolase</keyword>
<dbReference type="InterPro" id="IPR041373">
    <property type="entry name" value="RT_RNaseH"/>
</dbReference>
<dbReference type="Pfam" id="PF17917">
    <property type="entry name" value="RT_RNaseH"/>
    <property type="match status" value="1"/>
</dbReference>
<dbReference type="Proteomes" id="UP001235939">
    <property type="component" value="Chromosome 01"/>
</dbReference>
<dbReference type="InterPro" id="IPR051320">
    <property type="entry name" value="Viral_Replic_Matur_Polypro"/>
</dbReference>
<evidence type="ECO:0000313" key="12">
    <source>
        <dbReference type="Proteomes" id="UP001235939"/>
    </source>
</evidence>
<evidence type="ECO:0000256" key="4">
    <source>
        <dbReference type="ARBA" id="ARBA00022722"/>
    </source>
</evidence>
<keyword evidence="2" id="KW-0808">Transferase</keyword>
<dbReference type="EMBL" id="CP092863">
    <property type="protein sequence ID" value="UYV60635.1"/>
    <property type="molecule type" value="Genomic_DNA"/>
</dbReference>
<dbReference type="PANTHER" id="PTHR33064">
    <property type="entry name" value="POL PROTEIN"/>
    <property type="match status" value="1"/>
</dbReference>
<name>A0ABY6JYC8_9ARAC</name>
<evidence type="ECO:0000256" key="9">
    <source>
        <dbReference type="SAM" id="MobiDB-lite"/>
    </source>
</evidence>
<evidence type="ECO:0000256" key="1">
    <source>
        <dbReference type="ARBA" id="ARBA00022670"/>
    </source>
</evidence>
<sequence length="325" mass="38164">MPFGLCNAPATFERIMDNVLHNLRWKMCLCYLDDVIIYSRDFPSHLMRIEAKCRFAFEEIEILDHVANQYGIKPAEHNIRAVRDFPGPRKTKKIQSFIGLFLYYRKAIRDFAKIADPLIKLTRKDVPFIWTKPQEEAFRTLKSRARSNSGKKYSTTEKECLAVVWSMTKLRPYLYGRHFKVRQGADRYWNTLNTLTVRLGYHMNERESTGLSPFGFHRIERVDRMTQQGGGGEACPERSKKKRKMEEKPENPNDKAEDDPARQLCDKYSTFGLTMQLFMQHAEVTQQKLQAQHRASPRQKDDNQRSSFLTELSSKPPKYYLKFTT</sequence>
<dbReference type="PROSITE" id="PS50878">
    <property type="entry name" value="RT_POL"/>
    <property type="match status" value="1"/>
</dbReference>
<accession>A0ABY6JYC8</accession>
<dbReference type="SUPFAM" id="SSF56672">
    <property type="entry name" value="DNA/RNA polymerases"/>
    <property type="match status" value="1"/>
</dbReference>
<keyword evidence="1" id="KW-0645">Protease</keyword>
<keyword evidence="12" id="KW-1185">Reference proteome</keyword>
<evidence type="ECO:0000256" key="5">
    <source>
        <dbReference type="ARBA" id="ARBA00022750"/>
    </source>
</evidence>
<dbReference type="InterPro" id="IPR000477">
    <property type="entry name" value="RT_dom"/>
</dbReference>
<dbReference type="Pfam" id="PF00078">
    <property type="entry name" value="RVT_1"/>
    <property type="match status" value="1"/>
</dbReference>
<keyword evidence="5" id="KW-0064">Aspartyl protease</keyword>
<feature type="compositionally biased region" description="Basic and acidic residues" evidence="9">
    <location>
        <begin position="244"/>
        <end position="262"/>
    </location>
</feature>
<evidence type="ECO:0000313" key="11">
    <source>
        <dbReference type="EMBL" id="UYV60635.1"/>
    </source>
</evidence>
<evidence type="ECO:0000259" key="10">
    <source>
        <dbReference type="PROSITE" id="PS50878"/>
    </source>
</evidence>